<dbReference type="InterPro" id="IPR012677">
    <property type="entry name" value="Nucleotide-bd_a/b_plait_sf"/>
</dbReference>
<dbReference type="EMBL" id="KN817542">
    <property type="protein sequence ID" value="KJA23633.1"/>
    <property type="molecule type" value="Genomic_DNA"/>
</dbReference>
<keyword evidence="5" id="KW-0811">Translocation</keyword>
<evidence type="ECO:0000256" key="6">
    <source>
        <dbReference type="SAM" id="MobiDB-lite"/>
    </source>
</evidence>
<keyword evidence="3 5" id="KW-0509">mRNA transport</keyword>
<protein>
    <recommendedName>
        <fullName evidence="7">RRM Nup35-type domain-containing protein</fullName>
    </recommendedName>
</protein>
<name>A0A0D2MIZ4_HYPSF</name>
<feature type="compositionally biased region" description="Polar residues" evidence="6">
    <location>
        <begin position="39"/>
        <end position="48"/>
    </location>
</feature>
<keyword evidence="5" id="KW-0906">Nuclear pore complex</keyword>
<keyword evidence="4 5" id="KW-0539">Nucleus</keyword>
<evidence type="ECO:0000256" key="5">
    <source>
        <dbReference type="PROSITE-ProRule" id="PRU00804"/>
    </source>
</evidence>
<evidence type="ECO:0000313" key="9">
    <source>
        <dbReference type="Proteomes" id="UP000054270"/>
    </source>
</evidence>
<dbReference type="Pfam" id="PF05172">
    <property type="entry name" value="RRM_Nup35"/>
    <property type="match status" value="1"/>
</dbReference>
<gene>
    <name evidence="8" type="ORF">HYPSUDRAFT_39829</name>
</gene>
<evidence type="ECO:0000313" key="8">
    <source>
        <dbReference type="EMBL" id="KJA23633.1"/>
    </source>
</evidence>
<feature type="compositionally biased region" description="Low complexity" evidence="6">
    <location>
        <begin position="12"/>
        <end position="25"/>
    </location>
</feature>
<dbReference type="GO" id="GO:0006999">
    <property type="term" value="P:nuclear pore organization"/>
    <property type="evidence" value="ECO:0007669"/>
    <property type="project" value="TreeGrafter"/>
</dbReference>
<accession>A0A0D2MIZ4</accession>
<dbReference type="GO" id="GO:0006607">
    <property type="term" value="P:NLS-bearing protein import into nucleus"/>
    <property type="evidence" value="ECO:0007669"/>
    <property type="project" value="TreeGrafter"/>
</dbReference>
<keyword evidence="9" id="KW-1185">Reference proteome</keyword>
<feature type="region of interest" description="Disordered" evidence="6">
    <location>
        <begin position="1"/>
        <end position="48"/>
    </location>
</feature>
<dbReference type="GO" id="GO:0005543">
    <property type="term" value="F:phospholipid binding"/>
    <property type="evidence" value="ECO:0007669"/>
    <property type="project" value="TreeGrafter"/>
</dbReference>
<dbReference type="Gene3D" id="3.30.70.330">
    <property type="match status" value="1"/>
</dbReference>
<keyword evidence="5" id="KW-0653">Protein transport</keyword>
<dbReference type="OrthoDB" id="3365060at2759"/>
<feature type="domain" description="RRM Nup35-type" evidence="7">
    <location>
        <begin position="168"/>
        <end position="249"/>
    </location>
</feature>
<dbReference type="GO" id="GO:0051028">
    <property type="term" value="P:mRNA transport"/>
    <property type="evidence" value="ECO:0007669"/>
    <property type="project" value="UniProtKB-UniRule"/>
</dbReference>
<sequence length="362" mass="38369">MQHSPFTVAGMSSSTSSHNSPNLNSWGSSSTGGPLAQSFGDSLSQSRSHYQSGYLMSTAQNNNAAQGKQRVDEAPVVQTKAKMNQILSRGASTDFGMDSMFQSSRQRQTLADEDAPPTSSINDIPNEINLEPSPARFQPRKSTLDQSQSPFSSSRRGVAPTSPPSTQVKQPVYIIVFGYPADRYSVTVEFFKSLGSSTDPEPNPDIINCFKIGYYEGGDAMRAVRKNGDIIAGSWMVGAKLADPSQLDAFQPSARFPFAQSTTQNQSTEASNTASNAMAVDEPYAPFHSGTNTPAVGTPIRLAPSMSAFRKTPGIPASASKPATPQQSAWSGGLLATSASAPAQPSPNKGVIGQVSDLIFGW</sequence>
<dbReference type="GO" id="GO:0017056">
    <property type="term" value="F:structural constituent of nuclear pore"/>
    <property type="evidence" value="ECO:0007669"/>
    <property type="project" value="TreeGrafter"/>
</dbReference>
<feature type="compositionally biased region" description="Polar residues" evidence="6">
    <location>
        <begin position="321"/>
        <end position="330"/>
    </location>
</feature>
<evidence type="ECO:0000259" key="7">
    <source>
        <dbReference type="PROSITE" id="PS51472"/>
    </source>
</evidence>
<proteinExistence type="predicted"/>
<organism evidence="8 9">
    <name type="scientific">Hypholoma sublateritium (strain FD-334 SS-4)</name>
    <dbReference type="NCBI Taxonomy" id="945553"/>
    <lineage>
        <taxon>Eukaryota</taxon>
        <taxon>Fungi</taxon>
        <taxon>Dikarya</taxon>
        <taxon>Basidiomycota</taxon>
        <taxon>Agaricomycotina</taxon>
        <taxon>Agaricomycetes</taxon>
        <taxon>Agaricomycetidae</taxon>
        <taxon>Agaricales</taxon>
        <taxon>Agaricineae</taxon>
        <taxon>Strophariaceae</taxon>
        <taxon>Hypholoma</taxon>
    </lineage>
</organism>
<evidence type="ECO:0000256" key="4">
    <source>
        <dbReference type="ARBA" id="ARBA00023242"/>
    </source>
</evidence>
<comment type="subcellular location">
    <subcellularLocation>
        <location evidence="1">Nucleus</location>
    </subcellularLocation>
</comment>
<dbReference type="Proteomes" id="UP000054270">
    <property type="component" value="Unassembled WGS sequence"/>
</dbReference>
<dbReference type="PANTHER" id="PTHR21527">
    <property type="entry name" value="NUCLEOPORIN NUP35"/>
    <property type="match status" value="1"/>
</dbReference>
<dbReference type="InterPro" id="IPR007846">
    <property type="entry name" value="RRM_NUP35_dom"/>
</dbReference>
<dbReference type="PROSITE" id="PS51472">
    <property type="entry name" value="RRM_NUP35"/>
    <property type="match status" value="1"/>
</dbReference>
<dbReference type="PANTHER" id="PTHR21527:SF6">
    <property type="entry name" value="NUCLEOPORIN NUP35"/>
    <property type="match status" value="1"/>
</dbReference>
<dbReference type="AlphaFoldDB" id="A0A0D2MIZ4"/>
<dbReference type="GO" id="GO:0044613">
    <property type="term" value="C:nuclear pore central transport channel"/>
    <property type="evidence" value="ECO:0007669"/>
    <property type="project" value="TreeGrafter"/>
</dbReference>
<dbReference type="OMA" id="MVGAKWA"/>
<evidence type="ECO:0000256" key="3">
    <source>
        <dbReference type="ARBA" id="ARBA00022816"/>
    </source>
</evidence>
<feature type="region of interest" description="Disordered" evidence="6">
    <location>
        <begin position="103"/>
        <end position="166"/>
    </location>
</feature>
<feature type="compositionally biased region" description="Polar residues" evidence="6">
    <location>
        <begin position="140"/>
        <end position="155"/>
    </location>
</feature>
<dbReference type="GO" id="GO:0044615">
    <property type="term" value="C:nuclear pore nuclear basket"/>
    <property type="evidence" value="ECO:0007669"/>
    <property type="project" value="TreeGrafter"/>
</dbReference>
<evidence type="ECO:0000256" key="1">
    <source>
        <dbReference type="ARBA" id="ARBA00004123"/>
    </source>
</evidence>
<reference evidence="9" key="1">
    <citation type="submission" date="2014-04" db="EMBL/GenBank/DDBJ databases">
        <title>Evolutionary Origins and Diversification of the Mycorrhizal Mutualists.</title>
        <authorList>
            <consortium name="DOE Joint Genome Institute"/>
            <consortium name="Mycorrhizal Genomics Consortium"/>
            <person name="Kohler A."/>
            <person name="Kuo A."/>
            <person name="Nagy L.G."/>
            <person name="Floudas D."/>
            <person name="Copeland A."/>
            <person name="Barry K.W."/>
            <person name="Cichocki N."/>
            <person name="Veneault-Fourrey C."/>
            <person name="LaButti K."/>
            <person name="Lindquist E.A."/>
            <person name="Lipzen A."/>
            <person name="Lundell T."/>
            <person name="Morin E."/>
            <person name="Murat C."/>
            <person name="Riley R."/>
            <person name="Ohm R."/>
            <person name="Sun H."/>
            <person name="Tunlid A."/>
            <person name="Henrissat B."/>
            <person name="Grigoriev I.V."/>
            <person name="Hibbett D.S."/>
            <person name="Martin F."/>
        </authorList>
    </citation>
    <scope>NUCLEOTIDE SEQUENCE [LARGE SCALE GENOMIC DNA]</scope>
    <source>
        <strain evidence="9">FD-334 SS-4</strain>
    </source>
</reference>
<feature type="region of interest" description="Disordered" evidence="6">
    <location>
        <begin position="311"/>
        <end position="331"/>
    </location>
</feature>
<dbReference type="STRING" id="945553.A0A0D2MIZ4"/>
<keyword evidence="2 5" id="KW-0813">Transport</keyword>
<evidence type="ECO:0000256" key="2">
    <source>
        <dbReference type="ARBA" id="ARBA00022448"/>
    </source>
</evidence>